<dbReference type="Pfam" id="PF24320">
    <property type="entry name" value="DUF7492"/>
    <property type="match status" value="1"/>
</dbReference>
<evidence type="ECO:0000256" key="2">
    <source>
        <dbReference type="SAM" id="SignalP"/>
    </source>
</evidence>
<feature type="domain" description="DUF7492" evidence="3">
    <location>
        <begin position="20"/>
        <end position="228"/>
    </location>
</feature>
<evidence type="ECO:0000313" key="4">
    <source>
        <dbReference type="EMBL" id="PFH60343.1"/>
    </source>
</evidence>
<feature type="compositionally biased region" description="Pro residues" evidence="1">
    <location>
        <begin position="337"/>
        <end position="350"/>
    </location>
</feature>
<dbReference type="EMBL" id="LAZP02000135">
    <property type="protein sequence ID" value="PFH60343.1"/>
    <property type="molecule type" value="Genomic_DNA"/>
</dbReference>
<evidence type="ECO:0000256" key="1">
    <source>
        <dbReference type="SAM" id="MobiDB-lite"/>
    </source>
</evidence>
<organism evidence="4 5">
    <name type="scientific">Ophiocordyceps unilateralis</name>
    <name type="common">Zombie-ant fungus</name>
    <name type="synonym">Torrubia unilateralis</name>
    <dbReference type="NCBI Taxonomy" id="268505"/>
    <lineage>
        <taxon>Eukaryota</taxon>
        <taxon>Fungi</taxon>
        <taxon>Dikarya</taxon>
        <taxon>Ascomycota</taxon>
        <taxon>Pezizomycotina</taxon>
        <taxon>Sordariomycetes</taxon>
        <taxon>Hypocreomycetidae</taxon>
        <taxon>Hypocreales</taxon>
        <taxon>Ophiocordycipitaceae</taxon>
        <taxon>Ophiocordyceps</taxon>
    </lineage>
</organism>
<dbReference type="Proteomes" id="UP000037136">
    <property type="component" value="Unassembled WGS sequence"/>
</dbReference>
<feature type="signal peptide" evidence="2">
    <location>
        <begin position="1"/>
        <end position="21"/>
    </location>
</feature>
<feature type="chain" id="PRO_5012270373" description="DUF7492 domain-containing protein" evidence="2">
    <location>
        <begin position="22"/>
        <end position="484"/>
    </location>
</feature>
<gene>
    <name evidence="4" type="ORF">XA68_11120</name>
</gene>
<dbReference type="OrthoDB" id="64281at2759"/>
<keyword evidence="2" id="KW-0732">Signal</keyword>
<feature type="region of interest" description="Disordered" evidence="1">
    <location>
        <begin position="337"/>
        <end position="361"/>
    </location>
</feature>
<protein>
    <recommendedName>
        <fullName evidence="3">DUF7492 domain-containing protein</fullName>
    </recommendedName>
</protein>
<dbReference type="InterPro" id="IPR055915">
    <property type="entry name" value="DUF7492"/>
</dbReference>
<accession>A0A2A9PHI1</accession>
<reference evidence="4 5" key="1">
    <citation type="journal article" date="2015" name="BMC Genomics">
        <title>Gene expression during zombie ant biting behavior reflects the complexity underlying fungal parasitic behavioral manipulation.</title>
        <authorList>
            <person name="de Bekker C."/>
            <person name="Ohm R.A."/>
            <person name="Loreto R.G."/>
            <person name="Sebastian A."/>
            <person name="Albert I."/>
            <person name="Merrow M."/>
            <person name="Brachmann A."/>
            <person name="Hughes D.P."/>
        </authorList>
    </citation>
    <scope>NUCLEOTIDE SEQUENCE [LARGE SCALE GENOMIC DNA]</scope>
    <source>
        <strain evidence="4 5">SC16a</strain>
    </source>
</reference>
<dbReference type="AlphaFoldDB" id="A0A2A9PHI1"/>
<proteinExistence type="predicted"/>
<keyword evidence="5" id="KW-1185">Reference proteome</keyword>
<evidence type="ECO:0000313" key="5">
    <source>
        <dbReference type="Proteomes" id="UP000037136"/>
    </source>
</evidence>
<name>A0A2A9PHI1_OPHUN</name>
<comment type="caution">
    <text evidence="4">The sequence shown here is derived from an EMBL/GenBank/DDBJ whole genome shotgun (WGS) entry which is preliminary data.</text>
</comment>
<evidence type="ECO:0000259" key="3">
    <source>
        <dbReference type="Pfam" id="PF24320"/>
    </source>
</evidence>
<reference evidence="4 5" key="2">
    <citation type="journal article" date="2017" name="Sci. Rep.">
        <title>Ant-infecting Ophiocordyceps genomes reveal a high diversity of potential behavioral manipulation genes and a possible major role for enterotoxins.</title>
        <authorList>
            <person name="de Bekker C."/>
            <person name="Ohm R.A."/>
            <person name="Evans H.C."/>
            <person name="Brachmann A."/>
            <person name="Hughes D.P."/>
        </authorList>
    </citation>
    <scope>NUCLEOTIDE SEQUENCE [LARGE SCALE GENOMIC DNA]</scope>
    <source>
        <strain evidence="4 5">SC16a</strain>
    </source>
</reference>
<sequence length="484" mass="51003">MMPPRFAAGLGLLALTGLASSHSWIESAFKLAPNGSFIGAEGFPRGYIPRTDPAFNDKQAQHLIPDAAAYTGNELLNKFPPDANAKFPMLEAAPGQRVAIMHLENGHVTLPQNQANKPLNRGTVFLYGTSQPMTQEKLFDVHLKWNQDGSGGDKRGRLLATRNYDDGQCFQDNKQPIAQQRVSRLAADGASLDRELRCQSIITIPTDAKPGSVYTVYWYWDWPTLNPTKIDMQQTQAGRFPWAGSFMRRDKVPDGWTINAIAINESYSSVIDIKITEALPGVVAKQGDVTDWVATQNVYSAGVQGQAANGFDVKVDDYIGGGGGGGVAAAAPATAVPPPPPPAPVAPSSPPAVSAPAVPPAAAAPPVLSSQAAAPVLSSRAAAVAPVPSTDAAAAPCPAAATTFVTTTVYVTGKRPVAVPSSPPAAAALNEPSTVMVTVTTHVPGPAAPSKRALRPQRRVSHQHRLWFYDPTGNFVTTDLTLSG</sequence>